<evidence type="ECO:0000256" key="7">
    <source>
        <dbReference type="ARBA" id="ARBA00023180"/>
    </source>
</evidence>
<dbReference type="AlphaFoldDB" id="A0A8S1DDM0"/>
<dbReference type="Pfam" id="PF07156">
    <property type="entry name" value="Prenylcys_lyase"/>
    <property type="match status" value="1"/>
</dbReference>
<keyword evidence="3" id="KW-0285">Flavoprotein</keyword>
<dbReference type="GO" id="GO:0001735">
    <property type="term" value="F:prenylcysteine oxidase activity"/>
    <property type="evidence" value="ECO:0007669"/>
    <property type="project" value="InterPro"/>
</dbReference>
<proteinExistence type="inferred from homology"/>
<organism evidence="10 11">
    <name type="scientific">Cloeon dipterum</name>
    <dbReference type="NCBI Taxonomy" id="197152"/>
    <lineage>
        <taxon>Eukaryota</taxon>
        <taxon>Metazoa</taxon>
        <taxon>Ecdysozoa</taxon>
        <taxon>Arthropoda</taxon>
        <taxon>Hexapoda</taxon>
        <taxon>Insecta</taxon>
        <taxon>Pterygota</taxon>
        <taxon>Palaeoptera</taxon>
        <taxon>Ephemeroptera</taxon>
        <taxon>Pisciforma</taxon>
        <taxon>Baetidae</taxon>
        <taxon>Cloeon</taxon>
    </lineage>
</organism>
<dbReference type="Proteomes" id="UP000494165">
    <property type="component" value="Unassembled WGS sequence"/>
</dbReference>
<dbReference type="InterPro" id="IPR010795">
    <property type="entry name" value="Prenylcys_lyase"/>
</dbReference>
<evidence type="ECO:0000256" key="2">
    <source>
        <dbReference type="ARBA" id="ARBA00009967"/>
    </source>
</evidence>
<dbReference type="Gene3D" id="3.50.50.60">
    <property type="entry name" value="FAD/NAD(P)-binding domain"/>
    <property type="match status" value="1"/>
</dbReference>
<dbReference type="PANTHER" id="PTHR15944">
    <property type="entry name" value="FARNESYLCYSTEINE LYASE"/>
    <property type="match status" value="1"/>
</dbReference>
<accession>A0A8S1DDM0</accession>
<evidence type="ECO:0000256" key="5">
    <source>
        <dbReference type="ARBA" id="ARBA00022827"/>
    </source>
</evidence>
<evidence type="ECO:0000256" key="1">
    <source>
        <dbReference type="ARBA" id="ARBA00001974"/>
    </source>
</evidence>
<gene>
    <name evidence="10" type="ORF">CLODIP_2_CD09638</name>
</gene>
<protein>
    <recommendedName>
        <fullName evidence="9">Prenylcysteine lyase domain-containing protein</fullName>
    </recommendedName>
</protein>
<evidence type="ECO:0000256" key="6">
    <source>
        <dbReference type="ARBA" id="ARBA00023002"/>
    </source>
</evidence>
<evidence type="ECO:0000256" key="3">
    <source>
        <dbReference type="ARBA" id="ARBA00022630"/>
    </source>
</evidence>
<dbReference type="PANTHER" id="PTHR15944:SF0">
    <property type="entry name" value="PRENYLCYSTEINE LYASE DOMAIN-CONTAINING PROTEIN"/>
    <property type="match status" value="1"/>
</dbReference>
<dbReference type="EMBL" id="CADEPI010000211">
    <property type="protein sequence ID" value="CAB3380538.1"/>
    <property type="molecule type" value="Genomic_DNA"/>
</dbReference>
<keyword evidence="5" id="KW-0274">FAD</keyword>
<keyword evidence="4 8" id="KW-0732">Signal</keyword>
<reference evidence="10 11" key="1">
    <citation type="submission" date="2020-04" db="EMBL/GenBank/DDBJ databases">
        <authorList>
            <person name="Alioto T."/>
            <person name="Alioto T."/>
            <person name="Gomez Garrido J."/>
        </authorList>
    </citation>
    <scope>NUCLEOTIDE SEQUENCE [LARGE SCALE GENOMIC DNA]</scope>
</reference>
<comment type="cofactor">
    <cofactor evidence="1">
        <name>FAD</name>
        <dbReference type="ChEBI" id="CHEBI:57692"/>
    </cofactor>
</comment>
<dbReference type="OrthoDB" id="437369at2759"/>
<name>A0A8S1DDM0_9INSE</name>
<feature type="signal peptide" evidence="8">
    <location>
        <begin position="1"/>
        <end position="25"/>
    </location>
</feature>
<comment type="similarity">
    <text evidence="2">Belongs to the prenylcysteine oxidase family.</text>
</comment>
<evidence type="ECO:0000256" key="8">
    <source>
        <dbReference type="SAM" id="SignalP"/>
    </source>
</evidence>
<feature type="domain" description="Prenylcysteine lyase" evidence="9">
    <location>
        <begin position="120"/>
        <end position="445"/>
    </location>
</feature>
<dbReference type="InterPro" id="IPR036188">
    <property type="entry name" value="FAD/NAD-bd_sf"/>
</dbReference>
<evidence type="ECO:0000313" key="11">
    <source>
        <dbReference type="Proteomes" id="UP000494165"/>
    </source>
</evidence>
<dbReference type="GO" id="GO:0030327">
    <property type="term" value="P:prenylated protein catabolic process"/>
    <property type="evidence" value="ECO:0007669"/>
    <property type="project" value="TreeGrafter"/>
</dbReference>
<dbReference type="SUPFAM" id="SSF51905">
    <property type="entry name" value="FAD/NAD(P)-binding domain"/>
    <property type="match status" value="1"/>
</dbReference>
<keyword evidence="6" id="KW-0560">Oxidoreductase</keyword>
<sequence length="460" mass="50905">MFSRSFLFAVLSSTAFLHSVSFVRGYKIAVIGGGIGGTATAYFLRNTLDPQPQVDVFEENEVGGRLDLSTLSGFQYELGGSIIHPRNKHVVELVNRLGLEHRSDPPFSKTSFFDGKEIVFEDSSWTVVDLAKMAWRYGPMTLYKANKQLQDMLGHFDRIYDIQESGDCFANVSELLSAMSPTFPAMTQTSADTIEDLSAEFMREIVGAALRVNYGQYSANATKFVTFVSLAGSEGGLWAIDGGNKRLPYALLAAADAFLIPHKVRKVERSQDERYLLHWDQVSDTYDAVVVAAPFDGTLELPSNMQASVRPMEGIWVTLIEASAVNSSYFGRPVSDVIAVGLAWFNSIGRVWPVDGRTPDKPVYKIFSAEKPSRQLLESVFVDVGQVEQHHWLAYPHYDWSKNADASFQLGPGLWYNNAIEWTASAMEMSLVGAKNAANCAAKHLGLALKQPEPIDKDEL</sequence>
<evidence type="ECO:0000313" key="10">
    <source>
        <dbReference type="EMBL" id="CAB3380538.1"/>
    </source>
</evidence>
<dbReference type="InterPro" id="IPR017046">
    <property type="entry name" value="Prenylcysteine_Oxase1"/>
</dbReference>
<evidence type="ECO:0000256" key="4">
    <source>
        <dbReference type="ARBA" id="ARBA00022729"/>
    </source>
</evidence>
<dbReference type="Pfam" id="PF13450">
    <property type="entry name" value="NAD_binding_8"/>
    <property type="match status" value="1"/>
</dbReference>
<comment type="caution">
    <text evidence="10">The sequence shown here is derived from an EMBL/GenBank/DDBJ whole genome shotgun (WGS) entry which is preliminary data.</text>
</comment>
<dbReference type="GO" id="GO:0030328">
    <property type="term" value="P:prenylcysteine catabolic process"/>
    <property type="evidence" value="ECO:0007669"/>
    <property type="project" value="InterPro"/>
</dbReference>
<feature type="chain" id="PRO_5035868249" description="Prenylcysteine lyase domain-containing protein" evidence="8">
    <location>
        <begin position="26"/>
        <end position="460"/>
    </location>
</feature>
<keyword evidence="7" id="KW-0325">Glycoprotein</keyword>
<evidence type="ECO:0000259" key="9">
    <source>
        <dbReference type="Pfam" id="PF07156"/>
    </source>
</evidence>
<keyword evidence="11" id="KW-1185">Reference proteome</keyword>